<reference evidence="2 3" key="1">
    <citation type="submission" date="2019-08" db="EMBL/GenBank/DDBJ databases">
        <authorList>
            <person name="Ye J."/>
        </authorList>
    </citation>
    <scope>NUCLEOTIDE SEQUENCE [LARGE SCALE GENOMIC DNA]</scope>
    <source>
        <strain evidence="2 3">TK008</strain>
    </source>
</reference>
<dbReference type="EMBL" id="VOPL01000002">
    <property type="protein sequence ID" value="TXB69653.1"/>
    <property type="molecule type" value="Genomic_DNA"/>
</dbReference>
<evidence type="ECO:0000313" key="3">
    <source>
        <dbReference type="Proteomes" id="UP000321562"/>
    </source>
</evidence>
<dbReference type="PANTHER" id="PTHR33990">
    <property type="entry name" value="PROTEIN YJDN-RELATED"/>
    <property type="match status" value="1"/>
</dbReference>
<evidence type="ECO:0000313" key="2">
    <source>
        <dbReference type="EMBL" id="TXB69653.1"/>
    </source>
</evidence>
<sequence length="143" mass="15422">MNFTPYLSFQGQAADAFTFYGKVFGGTPVLNRFSDIPAGGDMPPLPEEQRNWVMHAQLTLDDGAILMGADMPPQFGGQKQAGVSVAVWRADAEGAKALFEQLAEGGEVTMPFSETFFSKGFGMCRDRFGTAWMVSTGDPAVPQ</sequence>
<evidence type="ECO:0000259" key="1">
    <source>
        <dbReference type="Pfam" id="PF06983"/>
    </source>
</evidence>
<feature type="domain" description="PhnB-like" evidence="1">
    <location>
        <begin position="3"/>
        <end position="134"/>
    </location>
</feature>
<dbReference type="RefSeq" id="WP_147096943.1">
    <property type="nucleotide sequence ID" value="NZ_JBHUFH010000001.1"/>
</dbReference>
<dbReference type="InterPro" id="IPR028973">
    <property type="entry name" value="PhnB-like"/>
</dbReference>
<organism evidence="2 3">
    <name type="scientific">Paracoccus aurantiacus</name>
    <dbReference type="NCBI Taxonomy" id="2599412"/>
    <lineage>
        <taxon>Bacteria</taxon>
        <taxon>Pseudomonadati</taxon>
        <taxon>Pseudomonadota</taxon>
        <taxon>Alphaproteobacteria</taxon>
        <taxon>Rhodobacterales</taxon>
        <taxon>Paracoccaceae</taxon>
        <taxon>Paracoccus</taxon>
    </lineage>
</organism>
<dbReference type="InterPro" id="IPR029068">
    <property type="entry name" value="Glyas_Bleomycin-R_OHBP_Dase"/>
</dbReference>
<dbReference type="OrthoDB" id="9795306at2"/>
<name>A0A5C6S5E4_9RHOB</name>
<proteinExistence type="predicted"/>
<dbReference type="CDD" id="cd06588">
    <property type="entry name" value="PhnB_like"/>
    <property type="match status" value="1"/>
</dbReference>
<comment type="caution">
    <text evidence="2">The sequence shown here is derived from an EMBL/GenBank/DDBJ whole genome shotgun (WGS) entry which is preliminary data.</text>
</comment>
<keyword evidence="3" id="KW-1185">Reference proteome</keyword>
<dbReference type="Pfam" id="PF06983">
    <property type="entry name" value="3-dmu-9_3-mt"/>
    <property type="match status" value="1"/>
</dbReference>
<dbReference type="Gene3D" id="3.10.180.10">
    <property type="entry name" value="2,3-Dihydroxybiphenyl 1,2-Dioxygenase, domain 1"/>
    <property type="match status" value="1"/>
</dbReference>
<accession>A0A5C6S5E4</accession>
<dbReference type="AlphaFoldDB" id="A0A5C6S5E4"/>
<dbReference type="PANTHER" id="PTHR33990:SF1">
    <property type="entry name" value="PROTEIN YJDN"/>
    <property type="match status" value="1"/>
</dbReference>
<gene>
    <name evidence="2" type="ORF">FQV27_05900</name>
</gene>
<dbReference type="Proteomes" id="UP000321562">
    <property type="component" value="Unassembled WGS sequence"/>
</dbReference>
<dbReference type="SUPFAM" id="SSF54593">
    <property type="entry name" value="Glyoxalase/Bleomycin resistance protein/Dihydroxybiphenyl dioxygenase"/>
    <property type="match status" value="1"/>
</dbReference>
<protein>
    <submittedName>
        <fullName evidence="2">VOC family protein</fullName>
    </submittedName>
</protein>